<dbReference type="PANTHER" id="PTHR11157">
    <property type="entry name" value="FATTY ACID ACYL TRANSFERASE-RELATED"/>
    <property type="match status" value="1"/>
</dbReference>
<proteinExistence type="inferred from homology"/>
<dbReference type="GO" id="GO:0034625">
    <property type="term" value="P:fatty acid elongation, monounsaturated fatty acid"/>
    <property type="evidence" value="ECO:0007669"/>
    <property type="project" value="TreeGrafter"/>
</dbReference>
<keyword evidence="5 10" id="KW-0276">Fatty acid metabolism</keyword>
<feature type="transmembrane region" description="Helical" evidence="10">
    <location>
        <begin position="95"/>
        <end position="120"/>
    </location>
</feature>
<dbReference type="GO" id="GO:0042761">
    <property type="term" value="P:very long-chain fatty acid biosynthetic process"/>
    <property type="evidence" value="ECO:0007669"/>
    <property type="project" value="TreeGrafter"/>
</dbReference>
<comment type="similarity">
    <text evidence="10">Belongs to the ELO family.</text>
</comment>
<dbReference type="GO" id="GO:0019367">
    <property type="term" value="P:fatty acid elongation, saturated fatty acid"/>
    <property type="evidence" value="ECO:0007669"/>
    <property type="project" value="TreeGrafter"/>
</dbReference>
<evidence type="ECO:0000256" key="6">
    <source>
        <dbReference type="ARBA" id="ARBA00022989"/>
    </source>
</evidence>
<feature type="transmembrane region" description="Helical" evidence="10">
    <location>
        <begin position="141"/>
        <end position="163"/>
    </location>
</feature>
<evidence type="ECO:0000256" key="7">
    <source>
        <dbReference type="ARBA" id="ARBA00023098"/>
    </source>
</evidence>
<sequence>MPPSGHCSSQSPETINRKINKSAFNNNNNNHIKFTKDMDVPEQTAANKALREKMAALHKTGLISAIITVGMYYYGTTVVGTNMMVDPRQNTWIMMQSSSAILVLSLVFIFGVTVWGPWVMRNRQPVKGLKNVMIMYNVLQVVYNCYVFYLMCVGGWINGYSLTCQQCDYSNNPQAITMLHGAYWYYISKFIDLLDTVFFVMNKKYEHVSLLHVIHHSVMPVNTFFVIRYMPGGHSTFIGLLNSFVHIVMYFYYCVAAMGPRFRKFLWWKRYLTKLQLSQFIAVILHSSQLAFIDCPIDASMTRFLLATTYMFLFLFSDFYIKAYLSKKQKMEEREQEKLKSLAKSKRNSTTSGVVEAVQRTANNIFNLPTAPCFLQNNT</sequence>
<accession>A0AAV2S2Z0</accession>
<evidence type="ECO:0000256" key="2">
    <source>
        <dbReference type="ARBA" id="ARBA00022516"/>
    </source>
</evidence>
<keyword evidence="12" id="KW-1185">Reference proteome</keyword>
<evidence type="ECO:0000256" key="3">
    <source>
        <dbReference type="ARBA" id="ARBA00022679"/>
    </source>
</evidence>
<comment type="subcellular location">
    <subcellularLocation>
        <location evidence="1">Membrane</location>
        <topology evidence="1">Multi-pass membrane protein</topology>
    </subcellularLocation>
</comment>
<comment type="caution">
    <text evidence="11">The sequence shown here is derived from an EMBL/GenBank/DDBJ whole genome shotgun (WGS) entry which is preliminary data.</text>
</comment>
<dbReference type="PANTHER" id="PTHR11157:SF69">
    <property type="entry name" value="ELONGATION OF VERY LONG CHAIN FATTY ACIDS PROTEIN 7"/>
    <property type="match status" value="1"/>
</dbReference>
<comment type="caution">
    <text evidence="10">Lacks conserved residue(s) required for the propagation of feature annotation.</text>
</comment>
<name>A0AAV2S2Z0_MEGNR</name>
<gene>
    <name evidence="11" type="ORF">MNOR_LOCUS31688</name>
</gene>
<keyword evidence="8 10" id="KW-0472">Membrane</keyword>
<feature type="non-terminal residue" evidence="11">
    <location>
        <position position="379"/>
    </location>
</feature>
<dbReference type="Proteomes" id="UP001497623">
    <property type="component" value="Unassembled WGS sequence"/>
</dbReference>
<evidence type="ECO:0000256" key="1">
    <source>
        <dbReference type="ARBA" id="ARBA00004141"/>
    </source>
</evidence>
<evidence type="ECO:0000256" key="8">
    <source>
        <dbReference type="ARBA" id="ARBA00023136"/>
    </source>
</evidence>
<comment type="catalytic activity">
    <reaction evidence="10">
        <text>a very-long-chain acyl-CoA + malonyl-CoA + H(+) = a very-long-chain 3-oxoacyl-CoA + CO2 + CoA</text>
        <dbReference type="Rhea" id="RHEA:32727"/>
        <dbReference type="ChEBI" id="CHEBI:15378"/>
        <dbReference type="ChEBI" id="CHEBI:16526"/>
        <dbReference type="ChEBI" id="CHEBI:57287"/>
        <dbReference type="ChEBI" id="CHEBI:57384"/>
        <dbReference type="ChEBI" id="CHEBI:90725"/>
        <dbReference type="ChEBI" id="CHEBI:90736"/>
        <dbReference type="EC" id="2.3.1.199"/>
    </reaction>
</comment>
<keyword evidence="2 10" id="KW-0444">Lipid biosynthesis</keyword>
<dbReference type="GO" id="GO:0005789">
    <property type="term" value="C:endoplasmic reticulum membrane"/>
    <property type="evidence" value="ECO:0007669"/>
    <property type="project" value="TreeGrafter"/>
</dbReference>
<keyword evidence="7 10" id="KW-0443">Lipid metabolism</keyword>
<keyword evidence="4 10" id="KW-0812">Transmembrane</keyword>
<feature type="transmembrane region" description="Helical" evidence="10">
    <location>
        <begin position="56"/>
        <end position="75"/>
    </location>
</feature>
<evidence type="ECO:0000256" key="9">
    <source>
        <dbReference type="ARBA" id="ARBA00023160"/>
    </source>
</evidence>
<dbReference type="InterPro" id="IPR002076">
    <property type="entry name" value="ELO_fam"/>
</dbReference>
<evidence type="ECO:0000256" key="5">
    <source>
        <dbReference type="ARBA" id="ARBA00022832"/>
    </source>
</evidence>
<feature type="transmembrane region" description="Helical" evidence="10">
    <location>
        <begin position="237"/>
        <end position="259"/>
    </location>
</feature>
<keyword evidence="3 10" id="KW-0808">Transferase</keyword>
<dbReference type="Pfam" id="PF01151">
    <property type="entry name" value="ELO"/>
    <property type="match status" value="1"/>
</dbReference>
<dbReference type="GO" id="GO:0009922">
    <property type="term" value="F:fatty acid elongase activity"/>
    <property type="evidence" value="ECO:0007669"/>
    <property type="project" value="UniProtKB-EC"/>
</dbReference>
<dbReference type="EC" id="2.3.1.199" evidence="10"/>
<evidence type="ECO:0000256" key="4">
    <source>
        <dbReference type="ARBA" id="ARBA00022692"/>
    </source>
</evidence>
<organism evidence="11 12">
    <name type="scientific">Meganyctiphanes norvegica</name>
    <name type="common">Northern krill</name>
    <name type="synonym">Thysanopoda norvegica</name>
    <dbReference type="NCBI Taxonomy" id="48144"/>
    <lineage>
        <taxon>Eukaryota</taxon>
        <taxon>Metazoa</taxon>
        <taxon>Ecdysozoa</taxon>
        <taxon>Arthropoda</taxon>
        <taxon>Crustacea</taxon>
        <taxon>Multicrustacea</taxon>
        <taxon>Malacostraca</taxon>
        <taxon>Eumalacostraca</taxon>
        <taxon>Eucarida</taxon>
        <taxon>Euphausiacea</taxon>
        <taxon>Euphausiidae</taxon>
        <taxon>Meganyctiphanes</taxon>
    </lineage>
</organism>
<dbReference type="AlphaFoldDB" id="A0AAV2S2Z0"/>
<dbReference type="GO" id="GO:0034626">
    <property type="term" value="P:fatty acid elongation, polyunsaturated fatty acid"/>
    <property type="evidence" value="ECO:0007669"/>
    <property type="project" value="TreeGrafter"/>
</dbReference>
<feature type="transmembrane region" description="Helical" evidence="10">
    <location>
        <begin position="183"/>
        <end position="201"/>
    </location>
</feature>
<keyword evidence="9 10" id="KW-0275">Fatty acid biosynthesis</keyword>
<evidence type="ECO:0000313" key="11">
    <source>
        <dbReference type="EMBL" id="CAL4156238.1"/>
    </source>
</evidence>
<dbReference type="GO" id="GO:0030148">
    <property type="term" value="P:sphingolipid biosynthetic process"/>
    <property type="evidence" value="ECO:0007669"/>
    <property type="project" value="TreeGrafter"/>
</dbReference>
<evidence type="ECO:0000313" key="12">
    <source>
        <dbReference type="Proteomes" id="UP001497623"/>
    </source>
</evidence>
<dbReference type="EMBL" id="CAXKWB010041382">
    <property type="protein sequence ID" value="CAL4156238.1"/>
    <property type="molecule type" value="Genomic_DNA"/>
</dbReference>
<feature type="transmembrane region" description="Helical" evidence="10">
    <location>
        <begin position="213"/>
        <end position="231"/>
    </location>
</feature>
<evidence type="ECO:0000256" key="10">
    <source>
        <dbReference type="RuleBase" id="RU361115"/>
    </source>
</evidence>
<keyword evidence="6 10" id="KW-1133">Transmembrane helix</keyword>
<feature type="transmembrane region" description="Helical" evidence="10">
    <location>
        <begin position="304"/>
        <end position="321"/>
    </location>
</feature>
<reference evidence="11 12" key="1">
    <citation type="submission" date="2024-05" db="EMBL/GenBank/DDBJ databases">
        <authorList>
            <person name="Wallberg A."/>
        </authorList>
    </citation>
    <scope>NUCLEOTIDE SEQUENCE [LARGE SCALE GENOMIC DNA]</scope>
</reference>
<feature type="transmembrane region" description="Helical" evidence="10">
    <location>
        <begin position="271"/>
        <end position="292"/>
    </location>
</feature>
<protein>
    <recommendedName>
        <fullName evidence="10">Elongation of very long chain fatty acids protein</fullName>
        <ecNumber evidence="10">2.3.1.199</ecNumber>
    </recommendedName>
    <alternativeName>
        <fullName evidence="10">Very-long-chain 3-oxoacyl-CoA synthase</fullName>
    </alternativeName>
</protein>